<evidence type="ECO:0000313" key="5">
    <source>
        <dbReference type="EMBL" id="MEE1944650.1"/>
    </source>
</evidence>
<dbReference type="EMBL" id="JAZDQT010000001">
    <property type="protein sequence ID" value="MEE1944650.1"/>
    <property type="molecule type" value="Genomic_DNA"/>
</dbReference>
<dbReference type="SUPFAM" id="SSF48179">
    <property type="entry name" value="6-phosphogluconate dehydrogenase C-terminal domain-like"/>
    <property type="match status" value="1"/>
</dbReference>
<dbReference type="Gene3D" id="3.40.50.720">
    <property type="entry name" value="NAD(P)-binding Rossmann-like Domain"/>
    <property type="match status" value="1"/>
</dbReference>
<evidence type="ECO:0000313" key="6">
    <source>
        <dbReference type="Proteomes" id="UP001336835"/>
    </source>
</evidence>
<keyword evidence="1" id="KW-0560">Oxidoreductase</keyword>
<accession>A0ABU7I5A5</accession>
<comment type="caution">
    <text evidence="5">The sequence shown here is derived from an EMBL/GenBank/DDBJ whole genome shotgun (WGS) entry which is preliminary data.</text>
</comment>
<dbReference type="Gene3D" id="1.10.1040.10">
    <property type="entry name" value="N-(1-d-carboxylethyl)-l-norvaline Dehydrogenase, domain 2"/>
    <property type="match status" value="1"/>
</dbReference>
<keyword evidence="6" id="KW-1185">Reference proteome</keyword>
<feature type="domain" description="Mannitol dehydrogenase C-terminal" evidence="4">
    <location>
        <begin position="283"/>
        <end position="483"/>
    </location>
</feature>
<dbReference type="InterPro" id="IPR013131">
    <property type="entry name" value="Mannitol_DH_N"/>
</dbReference>
<dbReference type="PANTHER" id="PTHR30524">
    <property type="entry name" value="MANNITOL-1-PHOSPHATE 5-DEHYDROGENASE"/>
    <property type="match status" value="1"/>
</dbReference>
<keyword evidence="2" id="KW-0520">NAD</keyword>
<dbReference type="InterPro" id="IPR013118">
    <property type="entry name" value="Mannitol_DH_C"/>
</dbReference>
<organism evidence="5 6">
    <name type="scientific">Pedobacter albus</name>
    <dbReference type="NCBI Taxonomy" id="3113905"/>
    <lineage>
        <taxon>Bacteria</taxon>
        <taxon>Pseudomonadati</taxon>
        <taxon>Bacteroidota</taxon>
        <taxon>Sphingobacteriia</taxon>
        <taxon>Sphingobacteriales</taxon>
        <taxon>Sphingobacteriaceae</taxon>
        <taxon>Pedobacter</taxon>
    </lineage>
</organism>
<gene>
    <name evidence="5" type="ORF">VRU48_05995</name>
</gene>
<dbReference type="SUPFAM" id="SSF51735">
    <property type="entry name" value="NAD(P)-binding Rossmann-fold domains"/>
    <property type="match status" value="1"/>
</dbReference>
<dbReference type="Proteomes" id="UP001336835">
    <property type="component" value="Unassembled WGS sequence"/>
</dbReference>
<evidence type="ECO:0000256" key="1">
    <source>
        <dbReference type="ARBA" id="ARBA00023002"/>
    </source>
</evidence>
<dbReference type="RefSeq" id="WP_330107014.1">
    <property type="nucleotide sequence ID" value="NZ_JAZDQT010000001.1"/>
</dbReference>
<dbReference type="NCBIfam" id="NF002969">
    <property type="entry name" value="PRK03643.1"/>
    <property type="match status" value="1"/>
</dbReference>
<dbReference type="InterPro" id="IPR013328">
    <property type="entry name" value="6PGD_dom2"/>
</dbReference>
<feature type="domain" description="Mannitol dehydrogenase N-terminal" evidence="3">
    <location>
        <begin position="29"/>
        <end position="269"/>
    </location>
</feature>
<evidence type="ECO:0000256" key="2">
    <source>
        <dbReference type="ARBA" id="ARBA00023027"/>
    </source>
</evidence>
<protein>
    <submittedName>
        <fullName evidence="5">Tagaturonate reductase</fullName>
    </submittedName>
</protein>
<name>A0ABU7I5A5_9SPHI</name>
<dbReference type="PANTHER" id="PTHR30524:SF0">
    <property type="entry name" value="ALTRONATE OXIDOREDUCTASE-RELATED"/>
    <property type="match status" value="1"/>
</dbReference>
<evidence type="ECO:0000259" key="4">
    <source>
        <dbReference type="Pfam" id="PF08125"/>
    </source>
</evidence>
<reference evidence="5 6" key="1">
    <citation type="submission" date="2024-01" db="EMBL/GenBank/DDBJ databases">
        <title>Pedobacter sp. nov., isolated from fresh soil.</title>
        <authorList>
            <person name="Le N.T.T."/>
        </authorList>
    </citation>
    <scope>NUCLEOTIDE SEQUENCE [LARGE SCALE GENOMIC DNA]</scope>
    <source>
        <strain evidence="5 6">KR3-3</strain>
    </source>
</reference>
<dbReference type="InterPro" id="IPR036291">
    <property type="entry name" value="NAD(P)-bd_dom_sf"/>
</dbReference>
<evidence type="ECO:0000259" key="3">
    <source>
        <dbReference type="Pfam" id="PF01232"/>
    </source>
</evidence>
<dbReference type="Pfam" id="PF08125">
    <property type="entry name" value="Mannitol_dh_C"/>
    <property type="match status" value="1"/>
</dbReference>
<dbReference type="Pfam" id="PF01232">
    <property type="entry name" value="Mannitol_dh"/>
    <property type="match status" value="1"/>
</dbReference>
<proteinExistence type="predicted"/>
<dbReference type="InterPro" id="IPR008927">
    <property type="entry name" value="6-PGluconate_DH-like_C_sf"/>
</dbReference>
<sequence>MILSRENLNALSASKLTLPDVQIFELPEKVLQFGTGVLLRGLPDYFIDKANRQGIFNGRVAVVKSTSGATTEFDQQDSLYTLCVRGVENGQPVTENIVSSAISRVISATEDWQAVLDIAQSEALKIIVSNTTEIGIQLVNESIDQHPPVSFPAKVLAVLYERFKAFGGAEDSGLIIIATELIPDNGAKLKQIVLELANFNTLSDDFINWLHTENTFCNSLVDRIVPGKPDASTLANLQAELGYTDHLLTMAEPYRLWAIEGDEKVARTLAFAQVDAGLIIANDIEIYRELKVRLLNGTHTLSSGIAFLSGIDTVKHGMDNELLKSYIEEVMASEISPAIPYAVSEAQTSAFANSVKDRFANPAIKHLWLNITFQYSMKMKIRILPLLLNYYRLFNKVPEYMALGFAAYLRFMQVDKQENGQFYGLFNHASYLITDDSAAYFAEQSKKEAHTYVKDVLNDTHFWGTALHHLPGFVEAVGLKYELIAQEGIEVALAELTPLKLNSF</sequence>